<evidence type="ECO:0000313" key="2">
    <source>
        <dbReference type="EMBL" id="GMN43676.1"/>
    </source>
</evidence>
<comment type="caution">
    <text evidence="2">The sequence shown here is derived from an EMBL/GenBank/DDBJ whole genome shotgun (WGS) entry which is preliminary data.</text>
</comment>
<keyword evidence="3" id="KW-1185">Reference proteome</keyword>
<reference evidence="2" key="1">
    <citation type="submission" date="2023-07" db="EMBL/GenBank/DDBJ databases">
        <title>draft genome sequence of fig (Ficus carica).</title>
        <authorList>
            <person name="Takahashi T."/>
            <person name="Nishimura K."/>
        </authorList>
    </citation>
    <scope>NUCLEOTIDE SEQUENCE</scope>
</reference>
<feature type="region of interest" description="Disordered" evidence="1">
    <location>
        <begin position="1"/>
        <end position="52"/>
    </location>
</feature>
<evidence type="ECO:0000256" key="1">
    <source>
        <dbReference type="SAM" id="MobiDB-lite"/>
    </source>
</evidence>
<dbReference type="EMBL" id="BTGU01000017">
    <property type="protein sequence ID" value="GMN43676.1"/>
    <property type="molecule type" value="Genomic_DNA"/>
</dbReference>
<dbReference type="AlphaFoldDB" id="A0AA88D5I3"/>
<feature type="compositionally biased region" description="Polar residues" evidence="1">
    <location>
        <begin position="1"/>
        <end position="16"/>
    </location>
</feature>
<accession>A0AA88D5I3</accession>
<gene>
    <name evidence="2" type="ORF">TIFTF001_012885</name>
</gene>
<organism evidence="2 3">
    <name type="scientific">Ficus carica</name>
    <name type="common">Common fig</name>
    <dbReference type="NCBI Taxonomy" id="3494"/>
    <lineage>
        <taxon>Eukaryota</taxon>
        <taxon>Viridiplantae</taxon>
        <taxon>Streptophyta</taxon>
        <taxon>Embryophyta</taxon>
        <taxon>Tracheophyta</taxon>
        <taxon>Spermatophyta</taxon>
        <taxon>Magnoliopsida</taxon>
        <taxon>eudicotyledons</taxon>
        <taxon>Gunneridae</taxon>
        <taxon>Pentapetalae</taxon>
        <taxon>rosids</taxon>
        <taxon>fabids</taxon>
        <taxon>Rosales</taxon>
        <taxon>Moraceae</taxon>
        <taxon>Ficeae</taxon>
        <taxon>Ficus</taxon>
    </lineage>
</organism>
<name>A0AA88D5I3_FICCA</name>
<protein>
    <submittedName>
        <fullName evidence="2">Uncharacterized protein</fullName>
    </submittedName>
</protein>
<dbReference type="Proteomes" id="UP001187192">
    <property type="component" value="Unassembled WGS sequence"/>
</dbReference>
<proteinExistence type="predicted"/>
<sequence>MSSPRASDSHHNSSLPSGMAIFPVGIMPVGICPERDGDGDGEQSSGMGQGRR</sequence>
<evidence type="ECO:0000313" key="3">
    <source>
        <dbReference type="Proteomes" id="UP001187192"/>
    </source>
</evidence>